<dbReference type="PANTHER" id="PTHR11702">
    <property type="entry name" value="DEVELOPMENTALLY REGULATED GTP-BINDING PROTEIN-RELATED"/>
    <property type="match status" value="1"/>
</dbReference>
<dbReference type="FunFam" id="3.40.50.300:FF:001339">
    <property type="entry name" value="Mitochondrial ribosome-associated GTPase 2"/>
    <property type="match status" value="1"/>
</dbReference>
<dbReference type="InterPro" id="IPR006073">
    <property type="entry name" value="GTP-bd"/>
</dbReference>
<dbReference type="SUPFAM" id="SSF52540">
    <property type="entry name" value="P-loop containing nucleoside triphosphate hydrolases"/>
    <property type="match status" value="1"/>
</dbReference>
<dbReference type="InterPro" id="IPR031167">
    <property type="entry name" value="G_OBG"/>
</dbReference>
<dbReference type="PANTHER" id="PTHR11702:SF43">
    <property type="entry name" value="GTP-BINDING PROTEIN 10"/>
    <property type="match status" value="1"/>
</dbReference>
<accession>A0AAE0RES3</accession>
<evidence type="ECO:0000259" key="6">
    <source>
        <dbReference type="PROSITE" id="PS51883"/>
    </source>
</evidence>
<feature type="domain" description="OBG-type G" evidence="5">
    <location>
        <begin position="217"/>
        <end position="412"/>
    </location>
</feature>
<dbReference type="Proteomes" id="UP001274896">
    <property type="component" value="Unassembled WGS sequence"/>
</dbReference>
<dbReference type="GO" id="GO:0005739">
    <property type="term" value="C:mitochondrion"/>
    <property type="evidence" value="ECO:0007669"/>
    <property type="project" value="TreeGrafter"/>
</dbReference>
<dbReference type="SUPFAM" id="SSF82051">
    <property type="entry name" value="Obg GTP-binding protein N-terminal domain"/>
    <property type="match status" value="1"/>
</dbReference>
<dbReference type="PROSITE" id="PS51710">
    <property type="entry name" value="G_OBG"/>
    <property type="match status" value="1"/>
</dbReference>
<name>A0AAE0RES3_9TELE</name>
<dbReference type="InterPro" id="IPR036726">
    <property type="entry name" value="GTP1_OBG_dom_sf"/>
</dbReference>
<dbReference type="CDD" id="cd01898">
    <property type="entry name" value="Obg"/>
    <property type="match status" value="1"/>
</dbReference>
<dbReference type="AlphaFoldDB" id="A0AAE0RES3"/>
<organism evidence="7 8">
    <name type="scientific">Hemibagrus guttatus</name>
    <dbReference type="NCBI Taxonomy" id="175788"/>
    <lineage>
        <taxon>Eukaryota</taxon>
        <taxon>Metazoa</taxon>
        <taxon>Chordata</taxon>
        <taxon>Craniata</taxon>
        <taxon>Vertebrata</taxon>
        <taxon>Euteleostomi</taxon>
        <taxon>Actinopterygii</taxon>
        <taxon>Neopterygii</taxon>
        <taxon>Teleostei</taxon>
        <taxon>Ostariophysi</taxon>
        <taxon>Siluriformes</taxon>
        <taxon>Bagridae</taxon>
        <taxon>Hemibagrus</taxon>
    </lineage>
</organism>
<dbReference type="EMBL" id="JAUCMX010000003">
    <property type="protein sequence ID" value="KAK3551849.1"/>
    <property type="molecule type" value="Genomic_DNA"/>
</dbReference>
<dbReference type="InterPro" id="IPR027417">
    <property type="entry name" value="P-loop_NTPase"/>
</dbReference>
<evidence type="ECO:0000256" key="1">
    <source>
        <dbReference type="ARBA" id="ARBA00022517"/>
    </source>
</evidence>
<keyword evidence="8" id="KW-1185">Reference proteome</keyword>
<evidence type="ECO:0000256" key="2">
    <source>
        <dbReference type="ARBA" id="ARBA00022741"/>
    </source>
</evidence>
<dbReference type="GO" id="GO:0042254">
    <property type="term" value="P:ribosome biogenesis"/>
    <property type="evidence" value="ECO:0007669"/>
    <property type="project" value="UniProtKB-UniRule"/>
</dbReference>
<evidence type="ECO:0000256" key="3">
    <source>
        <dbReference type="ARBA" id="ARBA00023134"/>
    </source>
</evidence>
<keyword evidence="1" id="KW-0690">Ribosome biogenesis</keyword>
<dbReference type="Gene3D" id="3.40.50.300">
    <property type="entry name" value="P-loop containing nucleotide triphosphate hydrolases"/>
    <property type="match status" value="1"/>
</dbReference>
<evidence type="ECO:0000313" key="8">
    <source>
        <dbReference type="Proteomes" id="UP001274896"/>
    </source>
</evidence>
<protein>
    <recommendedName>
        <fullName evidence="4">GTP-binding protein 10</fullName>
    </recommendedName>
</protein>
<reference evidence="7" key="1">
    <citation type="submission" date="2023-06" db="EMBL/GenBank/DDBJ databases">
        <title>Male Hemibagrus guttatus genome.</title>
        <authorList>
            <person name="Bian C."/>
        </authorList>
    </citation>
    <scope>NUCLEOTIDE SEQUENCE</scope>
    <source>
        <strain evidence="7">Male_cb2023</strain>
        <tissue evidence="7">Muscle</tissue>
    </source>
</reference>
<dbReference type="InterPro" id="IPR045086">
    <property type="entry name" value="OBG_GTPase"/>
</dbReference>
<keyword evidence="3" id="KW-0342">GTP-binding</keyword>
<feature type="domain" description="Obg" evidence="6">
    <location>
        <begin position="81"/>
        <end position="216"/>
    </location>
</feature>
<comment type="caution">
    <text evidence="7">The sequence shown here is derived from an EMBL/GenBank/DDBJ whole genome shotgun (WGS) entry which is preliminary data.</text>
</comment>
<evidence type="ECO:0000259" key="5">
    <source>
        <dbReference type="PROSITE" id="PS51710"/>
    </source>
</evidence>
<dbReference type="GO" id="GO:0003924">
    <property type="term" value="F:GTPase activity"/>
    <property type="evidence" value="ECO:0007669"/>
    <property type="project" value="InterPro"/>
</dbReference>
<proteinExistence type="predicted"/>
<dbReference type="Pfam" id="PF01018">
    <property type="entry name" value="GTP1_OBG"/>
    <property type="match status" value="1"/>
</dbReference>
<dbReference type="Pfam" id="PF01926">
    <property type="entry name" value="MMR_HSR1"/>
    <property type="match status" value="1"/>
</dbReference>
<dbReference type="GO" id="GO:0005525">
    <property type="term" value="F:GTP binding"/>
    <property type="evidence" value="ECO:0007669"/>
    <property type="project" value="UniProtKB-KW"/>
</dbReference>
<evidence type="ECO:0000256" key="4">
    <source>
        <dbReference type="ARBA" id="ARBA00039729"/>
    </source>
</evidence>
<evidence type="ECO:0000313" key="7">
    <source>
        <dbReference type="EMBL" id="KAK3551849.1"/>
    </source>
</evidence>
<sequence>MNSSWCRGRGDACRRVMKSQRAATPSSERILRASISAYDAASQHSVLISARTPGGALPTPISDSALSIALGAETKQQAAYGNFVDNLRLYVRGGSGGMGLPRMGGQGGNGGDVWVVAKKDLTLKRIKDRFPHKRFIAGAGFNSSIRALKGAKGGDVEVVAPTGICVTTDDGRLLGELDHEGERVLVARGGLGGSFHSGFLPSKGQTQHIRLDLRLIADLGLVGFPNAGKSSLLTALSHATPQIASYPFTTLRPEIGKVMYEDHKQVSVADLPGLIEGAHMNRGMGHKFLKHVERTKQLMFVVDVCGFQLASKTPFRSAFEAVQLLTKELELYKEELLSKPAILVVNKMDLPDAEEKLSELETQLENQEESSHFLPEDMIPKRFLHFKHTIPVSALTGLGLPHLKTVIRESLEEQEAIKSERQLIEKLEELRKEIPVASKPVWGQPRSGPLNWN</sequence>
<dbReference type="InterPro" id="IPR006169">
    <property type="entry name" value="GTP1_OBG_dom"/>
</dbReference>
<dbReference type="Gene3D" id="2.70.210.12">
    <property type="entry name" value="GTP1/OBG domain"/>
    <property type="match status" value="1"/>
</dbReference>
<keyword evidence="2" id="KW-0547">Nucleotide-binding</keyword>
<dbReference type="PROSITE" id="PS51883">
    <property type="entry name" value="OBG"/>
    <property type="match status" value="1"/>
</dbReference>
<dbReference type="PRINTS" id="PR00326">
    <property type="entry name" value="GTP1OBG"/>
</dbReference>
<gene>
    <name evidence="7" type="ORF">QTP70_030222</name>
</gene>